<evidence type="ECO:0000256" key="1">
    <source>
        <dbReference type="SAM" id="MobiDB-lite"/>
    </source>
</evidence>
<gene>
    <name evidence="3" type="ORF">AVDCRST_MAG93-3602</name>
</gene>
<dbReference type="PANTHER" id="PTHR43108">
    <property type="entry name" value="N-ACETYLGLUCOSAMINE-6-SULFATASE FAMILY MEMBER"/>
    <property type="match status" value="1"/>
</dbReference>
<sequence>PHLPARPAERHEGAFAGEKAPRPPSFDEEDVSDKPSSVENTGRVSDEEASEVDERYRRRLESMLDVDEMVATLVGELEAAGELDDTFFFFTSDNGFLQGEHRIVQGKSRPYEESARVPLFVRGPGVAAGSETKELVLNTDLAPTFAELAGLEEFPAADGRSLAPLLRGEETPSWRKAVLLEAEGFSEEEADSRADYGAFRTGTHKYVEYENGERELYDLEADPYELESLHESADPSLPRDLKARLDALRSCAGDECREAEDAP</sequence>
<feature type="non-terminal residue" evidence="3">
    <location>
        <position position="1"/>
    </location>
</feature>
<dbReference type="EC" id="3.1.6.6" evidence="3"/>
<organism evidence="3">
    <name type="scientific">uncultured Chloroflexia bacterium</name>
    <dbReference type="NCBI Taxonomy" id="1672391"/>
    <lineage>
        <taxon>Bacteria</taxon>
        <taxon>Bacillati</taxon>
        <taxon>Chloroflexota</taxon>
        <taxon>Chloroflexia</taxon>
        <taxon>environmental samples</taxon>
    </lineage>
</organism>
<dbReference type="AlphaFoldDB" id="A0A6J4JT53"/>
<dbReference type="Gene3D" id="3.40.720.10">
    <property type="entry name" value="Alkaline Phosphatase, subunit A"/>
    <property type="match status" value="1"/>
</dbReference>
<dbReference type="InterPro" id="IPR032506">
    <property type="entry name" value="SGSH_C"/>
</dbReference>
<dbReference type="PANTHER" id="PTHR43108:SF8">
    <property type="entry name" value="SD21168P"/>
    <property type="match status" value="1"/>
</dbReference>
<feature type="compositionally biased region" description="Polar residues" evidence="1">
    <location>
        <begin position="34"/>
        <end position="43"/>
    </location>
</feature>
<dbReference type="SUPFAM" id="SSF53649">
    <property type="entry name" value="Alkaline phosphatase-like"/>
    <property type="match status" value="1"/>
</dbReference>
<dbReference type="InterPro" id="IPR017850">
    <property type="entry name" value="Alkaline_phosphatase_core_sf"/>
</dbReference>
<name>A0A6J4JT53_9CHLR</name>
<feature type="domain" description="N-sulphoglucosamine sulphohydrolase C-terminal" evidence="2">
    <location>
        <begin position="99"/>
        <end position="249"/>
    </location>
</feature>
<protein>
    <submittedName>
        <fullName evidence="3">Choline-sulfatase</fullName>
        <ecNumber evidence="3">3.1.6.6</ecNumber>
    </submittedName>
</protein>
<keyword evidence="3" id="KW-0378">Hydrolase</keyword>
<feature type="region of interest" description="Disordered" evidence="1">
    <location>
        <begin position="1"/>
        <end position="54"/>
    </location>
</feature>
<dbReference type="GO" id="GO:0047753">
    <property type="term" value="F:choline-sulfatase activity"/>
    <property type="evidence" value="ECO:0007669"/>
    <property type="project" value="UniProtKB-EC"/>
</dbReference>
<reference evidence="3" key="1">
    <citation type="submission" date="2020-02" db="EMBL/GenBank/DDBJ databases">
        <authorList>
            <person name="Meier V. D."/>
        </authorList>
    </citation>
    <scope>NUCLEOTIDE SEQUENCE</scope>
    <source>
        <strain evidence="3">AVDCRST_MAG93</strain>
    </source>
</reference>
<evidence type="ECO:0000313" key="3">
    <source>
        <dbReference type="EMBL" id="CAA9286898.1"/>
    </source>
</evidence>
<accession>A0A6J4JT53</accession>
<evidence type="ECO:0000259" key="2">
    <source>
        <dbReference type="Pfam" id="PF16347"/>
    </source>
</evidence>
<dbReference type="EMBL" id="CADCTR010001227">
    <property type="protein sequence ID" value="CAA9286898.1"/>
    <property type="molecule type" value="Genomic_DNA"/>
</dbReference>
<dbReference type="Pfam" id="PF16347">
    <property type="entry name" value="SGSH_C"/>
    <property type="match status" value="1"/>
</dbReference>
<proteinExistence type="predicted"/>